<comment type="similarity">
    <text evidence="3">Belongs to the HARBI1 family.</text>
</comment>
<keyword evidence="5" id="KW-0479">Metal-binding</keyword>
<keyword evidence="7" id="KW-0539">Nucleus</keyword>
<dbReference type="GO" id="GO:0004518">
    <property type="term" value="F:nuclease activity"/>
    <property type="evidence" value="ECO:0007669"/>
    <property type="project" value="UniProtKB-KW"/>
</dbReference>
<protein>
    <submittedName>
        <fullName evidence="9">Nuclease HARBI1</fullName>
    </submittedName>
</protein>
<evidence type="ECO:0000256" key="1">
    <source>
        <dbReference type="ARBA" id="ARBA00001968"/>
    </source>
</evidence>
<evidence type="ECO:0000259" key="8">
    <source>
        <dbReference type="Pfam" id="PF13359"/>
    </source>
</evidence>
<dbReference type="InterPro" id="IPR045249">
    <property type="entry name" value="HARBI1-like"/>
</dbReference>
<accession>A0A5A7T9H6</accession>
<feature type="domain" description="DDE Tnp4" evidence="8">
    <location>
        <begin position="3"/>
        <end position="87"/>
    </location>
</feature>
<dbReference type="EMBL" id="SSTE01018788">
    <property type="protein sequence ID" value="KAA0037979.1"/>
    <property type="molecule type" value="Genomic_DNA"/>
</dbReference>
<comment type="caution">
    <text evidence="9">The sequence shown here is derived from an EMBL/GenBank/DDBJ whole genome shotgun (WGS) entry which is preliminary data.</text>
</comment>
<dbReference type="GO" id="GO:0016787">
    <property type="term" value="F:hydrolase activity"/>
    <property type="evidence" value="ECO:0007669"/>
    <property type="project" value="UniProtKB-KW"/>
</dbReference>
<dbReference type="PANTHER" id="PTHR22930">
    <property type="match status" value="1"/>
</dbReference>
<dbReference type="AlphaFoldDB" id="A0A5A7T9H6"/>
<evidence type="ECO:0000256" key="5">
    <source>
        <dbReference type="ARBA" id="ARBA00022723"/>
    </source>
</evidence>
<proteinExistence type="inferred from homology"/>
<comment type="subcellular location">
    <subcellularLocation>
        <location evidence="2">Nucleus</location>
    </subcellularLocation>
</comment>
<dbReference type="GO" id="GO:0046872">
    <property type="term" value="F:metal ion binding"/>
    <property type="evidence" value="ECO:0007669"/>
    <property type="project" value="UniProtKB-KW"/>
</dbReference>
<evidence type="ECO:0000313" key="9">
    <source>
        <dbReference type="EMBL" id="KAA0037979.1"/>
    </source>
</evidence>
<keyword evidence="6" id="KW-0378">Hydrolase</keyword>
<evidence type="ECO:0000313" key="10">
    <source>
        <dbReference type="Proteomes" id="UP000321393"/>
    </source>
</evidence>
<evidence type="ECO:0000256" key="4">
    <source>
        <dbReference type="ARBA" id="ARBA00022722"/>
    </source>
</evidence>
<name>A0A5A7T9H6_CUCMM</name>
<evidence type="ECO:0000256" key="2">
    <source>
        <dbReference type="ARBA" id="ARBA00004123"/>
    </source>
</evidence>
<keyword evidence="4" id="KW-0540">Nuclease</keyword>
<dbReference type="Proteomes" id="UP000321393">
    <property type="component" value="Unassembled WGS sequence"/>
</dbReference>
<dbReference type="GO" id="GO:0005634">
    <property type="term" value="C:nucleus"/>
    <property type="evidence" value="ECO:0007669"/>
    <property type="project" value="UniProtKB-SubCell"/>
</dbReference>
<dbReference type="PANTHER" id="PTHR22930:SF281">
    <property type="entry name" value="NUCLEASE"/>
    <property type="match status" value="1"/>
</dbReference>
<evidence type="ECO:0000256" key="6">
    <source>
        <dbReference type="ARBA" id="ARBA00022801"/>
    </source>
</evidence>
<evidence type="ECO:0000256" key="3">
    <source>
        <dbReference type="ARBA" id="ARBA00006958"/>
    </source>
</evidence>
<organism evidence="9 10">
    <name type="scientific">Cucumis melo var. makuwa</name>
    <name type="common">Oriental melon</name>
    <dbReference type="NCBI Taxonomy" id="1194695"/>
    <lineage>
        <taxon>Eukaryota</taxon>
        <taxon>Viridiplantae</taxon>
        <taxon>Streptophyta</taxon>
        <taxon>Embryophyta</taxon>
        <taxon>Tracheophyta</taxon>
        <taxon>Spermatophyta</taxon>
        <taxon>Magnoliopsida</taxon>
        <taxon>eudicotyledons</taxon>
        <taxon>Gunneridae</taxon>
        <taxon>Pentapetalae</taxon>
        <taxon>rosids</taxon>
        <taxon>fabids</taxon>
        <taxon>Cucurbitales</taxon>
        <taxon>Cucurbitaceae</taxon>
        <taxon>Benincaseae</taxon>
        <taxon>Cucumis</taxon>
    </lineage>
</organism>
<dbReference type="Pfam" id="PF13359">
    <property type="entry name" value="DDE_Tnp_4"/>
    <property type="match status" value="1"/>
</dbReference>
<sequence>MRRGYPNTEGFLAPYTGQRYHLQEWRGGGNAPTTSKEFFNMKHSSTQNVIERAFSPLKDRWTIVRGKSYYLVQVQCCTIPVCGLLHNLINREITNVDILEDIMQ</sequence>
<evidence type="ECO:0000256" key="7">
    <source>
        <dbReference type="ARBA" id="ARBA00023242"/>
    </source>
</evidence>
<dbReference type="STRING" id="1194695.A0A5A7T9H6"/>
<dbReference type="OrthoDB" id="1928893at2759"/>
<gene>
    <name evidence="9" type="ORF">E6C27_scaffold36G001650</name>
</gene>
<comment type="cofactor">
    <cofactor evidence="1">
        <name>a divalent metal cation</name>
        <dbReference type="ChEBI" id="CHEBI:60240"/>
    </cofactor>
</comment>
<reference evidence="9 10" key="1">
    <citation type="submission" date="2019-08" db="EMBL/GenBank/DDBJ databases">
        <title>Draft genome sequences of two oriental melons (Cucumis melo L. var makuwa).</title>
        <authorList>
            <person name="Kwon S.-Y."/>
        </authorList>
    </citation>
    <scope>NUCLEOTIDE SEQUENCE [LARGE SCALE GENOMIC DNA]</scope>
    <source>
        <strain evidence="10">cv. SW 3</strain>
        <tissue evidence="9">Leaf</tissue>
    </source>
</reference>
<dbReference type="InterPro" id="IPR027806">
    <property type="entry name" value="HARBI1_dom"/>
</dbReference>